<comment type="caution">
    <text evidence="1">The sequence shown here is derived from an EMBL/GenBank/DDBJ whole genome shotgun (WGS) entry which is preliminary data.</text>
</comment>
<dbReference type="RefSeq" id="WP_345032569.1">
    <property type="nucleotide sequence ID" value="NZ_BAABEY010000036.1"/>
</dbReference>
<evidence type="ECO:0000313" key="2">
    <source>
        <dbReference type="Proteomes" id="UP001501508"/>
    </source>
</evidence>
<dbReference type="EMBL" id="BAABEY010000036">
    <property type="protein sequence ID" value="GAA4446711.1"/>
    <property type="molecule type" value="Genomic_DNA"/>
</dbReference>
<reference evidence="2" key="1">
    <citation type="journal article" date="2019" name="Int. J. Syst. Evol. Microbiol.">
        <title>The Global Catalogue of Microorganisms (GCM) 10K type strain sequencing project: providing services to taxonomists for standard genome sequencing and annotation.</title>
        <authorList>
            <consortium name="The Broad Institute Genomics Platform"/>
            <consortium name="The Broad Institute Genome Sequencing Center for Infectious Disease"/>
            <person name="Wu L."/>
            <person name="Ma J."/>
        </authorList>
    </citation>
    <scope>NUCLEOTIDE SEQUENCE [LARGE SCALE GENOMIC DNA]</scope>
    <source>
        <strain evidence="2">JCM 31920</strain>
    </source>
</reference>
<name>A0ABP8MBP2_9BACT</name>
<protein>
    <submittedName>
        <fullName evidence="1">Uncharacterized protein</fullName>
    </submittedName>
</protein>
<organism evidence="1 2">
    <name type="scientific">Ravibacter arvi</name>
    <dbReference type="NCBI Taxonomy" id="2051041"/>
    <lineage>
        <taxon>Bacteria</taxon>
        <taxon>Pseudomonadati</taxon>
        <taxon>Bacteroidota</taxon>
        <taxon>Cytophagia</taxon>
        <taxon>Cytophagales</taxon>
        <taxon>Spirosomataceae</taxon>
        <taxon>Ravibacter</taxon>
    </lineage>
</organism>
<keyword evidence="2" id="KW-1185">Reference proteome</keyword>
<sequence length="69" mass="7663">MSDLQDEIRKQLEVEGAVPEYLKTSLVSEIDLIKDTLQVVSHFGGFFFLSAFSALTAALDQNSNDEENP</sequence>
<proteinExistence type="predicted"/>
<evidence type="ECO:0000313" key="1">
    <source>
        <dbReference type="EMBL" id="GAA4446711.1"/>
    </source>
</evidence>
<accession>A0ABP8MBP2</accession>
<gene>
    <name evidence="1" type="ORF">GCM10023091_40300</name>
</gene>
<dbReference type="Proteomes" id="UP001501508">
    <property type="component" value="Unassembled WGS sequence"/>
</dbReference>